<gene>
    <name evidence="2" type="ORF">RHS01_01255</name>
</gene>
<evidence type="ECO:0000256" key="1">
    <source>
        <dbReference type="SAM" id="MobiDB-lite"/>
    </source>
</evidence>
<sequence>MSSTQRDDGLLSHISVLNTYTGAPLTLAVPAGAPGHDTHTVHLAVHPSAWSTPPKNDEISHVSAASTTPAAPSSHPAHPIGNPIPTPLLSSLNQHTPTHLPSPASVAKDFVMFHHTNALRVMAGQPMEPWSSPGGIDQASATHWAFMALVAAGQTLPPILLTSYPPHHPDESGLEYTFVTIDGRPYLSLLNPDASPTPTQQHAIQVLTSTLALIPYLDDLTPPPPVHSPLPYTFQPVVPPPRQSTRATLQRVRRLIVALRTLVPLSFTLLRASLFIVFFPQAREPLWLAVIIAVVLYEARLIINRANEALPDIPNRNPDPNDPNPRPAQGPLPNPNGRTNNLLSMNLQSIFDRATLSGIDSEAAQLDLDVPERELRPVAENETPVHEWSVRIRSFVLLLGTTLVPAAWSRRREALRLREGRVRVVYGERANAVRVENEEVSKLQECWVRSGLLFAPWWMATIFNWSVDELVPRVASSGDFTPSRRPDLCLELLVFPQLLETRRPHSSVLLRIDCTSELGGGDPPRSRAPDLRCLGFLSPLRLRVHSDDFVRPPEGPSVYKVRIQFSSSFLVRNKKRDQTTGPAGCQLCARDGLECIGHLAATDNWGAFGSIAKPEHDPRDQDPARRLGRTDSNMITASIRPQIPDDVSMFRGNDSGWPANNPEQHLDAPNWSYEAPVFRQNACLHPPTAVVHNQSSAPLGQQSYTPHTGLPVLPVQQNVSLDTLDVGELPRINSRRVGVAVPVPRPMGPMTPGQAYLFNSLFSLADDPLVLPYTSENIELSRGKGDGQQGSDFTPDLSVDVVVTAWMTRFLFEPSRVILLAQETITRGHFGEKALQRMIFSQHMNGVIEARAQSELTREAAMEAMESCHEVGLIIAA</sequence>
<dbReference type="EMBL" id="JACYCF010000001">
    <property type="protein sequence ID" value="KAF8761930.1"/>
    <property type="molecule type" value="Genomic_DNA"/>
</dbReference>
<organism evidence="2 3">
    <name type="scientific">Rhizoctonia solani</name>
    <dbReference type="NCBI Taxonomy" id="456999"/>
    <lineage>
        <taxon>Eukaryota</taxon>
        <taxon>Fungi</taxon>
        <taxon>Dikarya</taxon>
        <taxon>Basidiomycota</taxon>
        <taxon>Agaricomycotina</taxon>
        <taxon>Agaricomycetes</taxon>
        <taxon>Cantharellales</taxon>
        <taxon>Ceratobasidiaceae</taxon>
        <taxon>Rhizoctonia</taxon>
    </lineage>
</organism>
<dbReference type="Proteomes" id="UP000614334">
    <property type="component" value="Unassembled WGS sequence"/>
</dbReference>
<dbReference type="AlphaFoldDB" id="A0A8H7M9Q8"/>
<accession>A0A8H7M9Q8</accession>
<feature type="region of interest" description="Disordered" evidence="1">
    <location>
        <begin position="610"/>
        <end position="629"/>
    </location>
</feature>
<proteinExistence type="predicted"/>
<feature type="compositionally biased region" description="Pro residues" evidence="1">
    <location>
        <begin position="320"/>
        <end position="334"/>
    </location>
</feature>
<feature type="region of interest" description="Disordered" evidence="1">
    <location>
        <begin position="310"/>
        <end position="339"/>
    </location>
</feature>
<feature type="region of interest" description="Disordered" evidence="1">
    <location>
        <begin position="50"/>
        <end position="103"/>
    </location>
</feature>
<feature type="compositionally biased region" description="Polar residues" evidence="1">
    <location>
        <begin position="88"/>
        <end position="99"/>
    </location>
</feature>
<protein>
    <submittedName>
        <fullName evidence="2">Uncharacterized protein</fullName>
    </submittedName>
</protein>
<name>A0A8H7M9Q8_9AGAM</name>
<evidence type="ECO:0000313" key="3">
    <source>
        <dbReference type="Proteomes" id="UP000614334"/>
    </source>
</evidence>
<feature type="compositionally biased region" description="Low complexity" evidence="1">
    <location>
        <begin position="63"/>
        <end position="79"/>
    </location>
</feature>
<feature type="compositionally biased region" description="Basic and acidic residues" evidence="1">
    <location>
        <begin position="613"/>
        <end position="629"/>
    </location>
</feature>
<evidence type="ECO:0000313" key="2">
    <source>
        <dbReference type="EMBL" id="KAF8761930.1"/>
    </source>
</evidence>
<reference evidence="2" key="1">
    <citation type="submission" date="2020-09" db="EMBL/GenBank/DDBJ databases">
        <title>Comparative genome analyses of four rice-infecting Rhizoctonia solani isolates reveal extensive enrichment of homogalacturonan modification genes.</title>
        <authorList>
            <person name="Lee D.-Y."/>
            <person name="Jeon J."/>
            <person name="Kim K.-T."/>
            <person name="Cheong K."/>
            <person name="Song H."/>
            <person name="Choi G."/>
            <person name="Ko J."/>
            <person name="Opiyo S.O."/>
            <person name="Zuo S."/>
            <person name="Madhav S."/>
            <person name="Lee Y.-H."/>
            <person name="Wang G.-L."/>
        </authorList>
    </citation>
    <scope>NUCLEOTIDE SEQUENCE</scope>
    <source>
        <strain evidence="2">AG1-IA B2</strain>
    </source>
</reference>
<comment type="caution">
    <text evidence="2">The sequence shown here is derived from an EMBL/GenBank/DDBJ whole genome shotgun (WGS) entry which is preliminary data.</text>
</comment>